<dbReference type="InterPro" id="IPR004655">
    <property type="entry name" value="FabH"/>
</dbReference>
<evidence type="ECO:0000256" key="6">
    <source>
        <dbReference type="ARBA" id="ARBA00022832"/>
    </source>
</evidence>
<dbReference type="Gene3D" id="3.40.47.10">
    <property type="match status" value="1"/>
</dbReference>
<comment type="subunit">
    <text evidence="12">Homodimer.</text>
</comment>
<feature type="active site" evidence="12">
    <location>
        <position position="117"/>
    </location>
</feature>
<comment type="similarity">
    <text evidence="2 12">Belongs to the thiolase-like superfamily. FabH family.</text>
</comment>
<evidence type="ECO:0000256" key="10">
    <source>
        <dbReference type="ARBA" id="ARBA00023315"/>
    </source>
</evidence>
<dbReference type="GO" id="GO:0033818">
    <property type="term" value="F:beta-ketoacyl-acyl-carrier-protein synthase III activity"/>
    <property type="evidence" value="ECO:0007669"/>
    <property type="project" value="UniProtKB-UniRule"/>
</dbReference>
<dbReference type="NCBIfam" id="TIGR00747">
    <property type="entry name" value="fabH"/>
    <property type="match status" value="1"/>
</dbReference>
<feature type="active site" evidence="12">
    <location>
        <position position="274"/>
    </location>
</feature>
<feature type="domain" description="Beta-ketoacyl-[acyl-carrier-protein] synthase III C-terminal" evidence="13">
    <location>
        <begin position="258"/>
        <end position="347"/>
    </location>
</feature>
<comment type="catalytic activity">
    <reaction evidence="11">
        <text>malonyl-[ACP] + acetyl-CoA + H(+) = 3-oxobutanoyl-[ACP] + CO2 + CoA</text>
        <dbReference type="Rhea" id="RHEA:12080"/>
        <dbReference type="Rhea" id="RHEA-COMP:9623"/>
        <dbReference type="Rhea" id="RHEA-COMP:9625"/>
        <dbReference type="ChEBI" id="CHEBI:15378"/>
        <dbReference type="ChEBI" id="CHEBI:16526"/>
        <dbReference type="ChEBI" id="CHEBI:57287"/>
        <dbReference type="ChEBI" id="CHEBI:57288"/>
        <dbReference type="ChEBI" id="CHEBI:78449"/>
        <dbReference type="ChEBI" id="CHEBI:78450"/>
        <dbReference type="EC" id="2.3.1.180"/>
    </reaction>
    <physiologicalReaction direction="left-to-right" evidence="11">
        <dbReference type="Rhea" id="RHEA:12081"/>
    </physiologicalReaction>
</comment>
<reference evidence="15" key="1">
    <citation type="submission" date="2015-04" db="EMBL/GenBank/DDBJ databases">
        <authorList>
            <person name="Syromyatnikov M.Y."/>
            <person name="Popov V.N."/>
        </authorList>
    </citation>
    <scope>NUCLEOTIDE SEQUENCE</scope>
    <source>
        <strain evidence="15">MO-1</strain>
    </source>
</reference>
<dbReference type="NCBIfam" id="NF006829">
    <property type="entry name" value="PRK09352.1"/>
    <property type="match status" value="1"/>
</dbReference>
<feature type="region of interest" description="ACP-binding" evidence="12">
    <location>
        <begin position="275"/>
        <end position="279"/>
    </location>
</feature>
<keyword evidence="6 12" id="KW-0276">Fatty acid metabolism</keyword>
<feature type="active site" evidence="12">
    <location>
        <position position="304"/>
    </location>
</feature>
<evidence type="ECO:0000256" key="7">
    <source>
        <dbReference type="ARBA" id="ARBA00023098"/>
    </source>
</evidence>
<comment type="subcellular location">
    <subcellularLocation>
        <location evidence="12">Cytoplasm</location>
    </subcellularLocation>
</comment>
<dbReference type="GO" id="GO:0004315">
    <property type="term" value="F:3-oxoacyl-[acyl-carrier-protein] synthase activity"/>
    <property type="evidence" value="ECO:0007669"/>
    <property type="project" value="InterPro"/>
</dbReference>
<proteinExistence type="inferred from homology"/>
<dbReference type="Pfam" id="PF08541">
    <property type="entry name" value="ACP_syn_III_C"/>
    <property type="match status" value="1"/>
</dbReference>
<keyword evidence="5 12" id="KW-0808">Transferase</keyword>
<keyword evidence="10 12" id="KW-0012">Acyltransferase</keyword>
<evidence type="ECO:0000256" key="4">
    <source>
        <dbReference type="ARBA" id="ARBA00022516"/>
    </source>
</evidence>
<evidence type="ECO:0000313" key="15">
    <source>
        <dbReference type="EMBL" id="CRH05321.1"/>
    </source>
</evidence>
<evidence type="ECO:0000256" key="5">
    <source>
        <dbReference type="ARBA" id="ARBA00022679"/>
    </source>
</evidence>
<keyword evidence="8 12" id="KW-0275">Fatty acid biosynthesis</keyword>
<comment type="function">
    <text evidence="12">Catalyzes the condensation reaction of fatty acid synthesis by the addition to an acyl acceptor of two carbons from malonyl-ACP. Catalyzes the first condensation reaction which initiates fatty acid synthesis and may therefore play a role in governing the total rate of fatty acid production. Possesses both acetoacetyl-ACP synthase and acetyl transacylase activities. Its substrate specificity determines the biosynthesis of branched-chain and/or straight-chain of fatty acids.</text>
</comment>
<protein>
    <recommendedName>
        <fullName evidence="3 12">Beta-ketoacyl-[acyl-carrier-protein] synthase III</fullName>
        <shortName evidence="12">Beta-ketoacyl-ACP synthase III</shortName>
        <shortName evidence="12">KAS III</shortName>
        <ecNumber evidence="3 12">2.3.1.180</ecNumber>
    </recommendedName>
    <alternativeName>
        <fullName evidence="12">3-oxoacyl-[acyl-carrier-protein] synthase 3</fullName>
    </alternativeName>
    <alternativeName>
        <fullName evidence="12">3-oxoacyl-[acyl-carrier-protein] synthase III</fullName>
    </alternativeName>
</protein>
<dbReference type="EC" id="2.3.1.180" evidence="3 12"/>
<dbReference type="GO" id="GO:0006633">
    <property type="term" value="P:fatty acid biosynthetic process"/>
    <property type="evidence" value="ECO:0007669"/>
    <property type="project" value="UniProtKB-UniRule"/>
</dbReference>
<evidence type="ECO:0000256" key="9">
    <source>
        <dbReference type="ARBA" id="ARBA00023268"/>
    </source>
</evidence>
<comment type="pathway">
    <text evidence="1 12">Lipid metabolism; fatty acid biosynthesis.</text>
</comment>
<dbReference type="CDD" id="cd00830">
    <property type="entry name" value="KAS_III"/>
    <property type="match status" value="1"/>
</dbReference>
<dbReference type="EMBL" id="LO017727">
    <property type="protein sequence ID" value="CRH05321.1"/>
    <property type="molecule type" value="Genomic_DNA"/>
</dbReference>
<dbReference type="UniPathway" id="UPA00094"/>
<dbReference type="AlphaFoldDB" id="A0A1S7LHA8"/>
<evidence type="ECO:0000256" key="12">
    <source>
        <dbReference type="HAMAP-Rule" id="MF_01815"/>
    </source>
</evidence>
<dbReference type="PANTHER" id="PTHR43091">
    <property type="entry name" value="3-OXOACYL-[ACYL-CARRIER-PROTEIN] SYNTHASE"/>
    <property type="match status" value="1"/>
</dbReference>
<evidence type="ECO:0000256" key="8">
    <source>
        <dbReference type="ARBA" id="ARBA00023160"/>
    </source>
</evidence>
<dbReference type="Pfam" id="PF08545">
    <property type="entry name" value="ACP_syn_III"/>
    <property type="match status" value="1"/>
</dbReference>
<dbReference type="InterPro" id="IPR013751">
    <property type="entry name" value="ACP_syn_III_N"/>
</dbReference>
<dbReference type="PANTHER" id="PTHR43091:SF1">
    <property type="entry name" value="BETA-KETOACYL-[ACYL-CARRIER-PROTEIN] SYNTHASE III, CHLOROPLASTIC"/>
    <property type="match status" value="1"/>
</dbReference>
<name>A0A1S7LHA8_MAGMO</name>
<evidence type="ECO:0000259" key="14">
    <source>
        <dbReference type="Pfam" id="PF08545"/>
    </source>
</evidence>
<accession>A0A1S7LHA8</accession>
<sequence>MSMPKARIIGTGSYLPQRRLTNSDLAKMVDTTDEWIRERTGINERRIAAPEELTSDLAVKASERALESAGLKAEQIDLILVATTTPDLTFPATATIVQQKLGISQTRIPAFDIQAVCTGFIYALTVADQFIRAGSCERVLVIGAETFSRILNWEDRGTCILFGDGAGAVVLEAGDGAGEQGILSTHIHADGSYRDLLRSTTGVSDARAEQEVEEAAAATAKNDGTQELLEGYGYVTMRGNEVFKRAVIALEQIVDETLEANSLEKSDVDWLVPHQANIRIIKSTAKRLGMSMDQVVVTVDRHGNTSAASVPLALDEAVRDGRIQAGQLVLMEAFGGGFTWGSALVRW</sequence>
<evidence type="ECO:0000256" key="1">
    <source>
        <dbReference type="ARBA" id="ARBA00005194"/>
    </source>
</evidence>
<dbReference type="SUPFAM" id="SSF53901">
    <property type="entry name" value="Thiolase-like"/>
    <property type="match status" value="1"/>
</dbReference>
<dbReference type="FunFam" id="3.40.47.10:FF:000004">
    <property type="entry name" value="3-oxoacyl-[acyl-carrier-protein] synthase 3"/>
    <property type="match status" value="1"/>
</dbReference>
<dbReference type="GO" id="GO:0005737">
    <property type="term" value="C:cytoplasm"/>
    <property type="evidence" value="ECO:0007669"/>
    <property type="project" value="UniProtKB-SubCell"/>
</dbReference>
<keyword evidence="9 12" id="KW-0511">Multifunctional enzyme</keyword>
<organism evidence="15">
    <name type="scientific">Magnetococcus massalia (strain MO-1)</name>
    <dbReference type="NCBI Taxonomy" id="451514"/>
    <lineage>
        <taxon>Bacteria</taxon>
        <taxon>Pseudomonadati</taxon>
        <taxon>Pseudomonadota</taxon>
        <taxon>Magnetococcia</taxon>
        <taxon>Magnetococcales</taxon>
        <taxon>Magnetococcaceae</taxon>
        <taxon>Magnetococcus</taxon>
    </lineage>
</organism>
<dbReference type="InterPro" id="IPR013747">
    <property type="entry name" value="ACP_syn_III_C"/>
</dbReference>
<comment type="domain">
    <text evidence="12">The last Arg residue of the ACP-binding site is essential for the weak association between ACP/AcpP and FabH.</text>
</comment>
<keyword evidence="12" id="KW-0963">Cytoplasm</keyword>
<evidence type="ECO:0000256" key="11">
    <source>
        <dbReference type="ARBA" id="ARBA00051096"/>
    </source>
</evidence>
<evidence type="ECO:0000259" key="13">
    <source>
        <dbReference type="Pfam" id="PF08541"/>
    </source>
</evidence>
<feature type="domain" description="Beta-ketoacyl-[acyl-carrier-protein] synthase III N-terminal" evidence="14">
    <location>
        <begin position="111"/>
        <end position="191"/>
    </location>
</feature>
<keyword evidence="4 12" id="KW-0444">Lipid biosynthesis</keyword>
<gene>
    <name evidence="12 15" type="primary">fabH</name>
    <name evidence="15" type="ORF">MAGMO_1127</name>
</gene>
<evidence type="ECO:0000256" key="3">
    <source>
        <dbReference type="ARBA" id="ARBA00012333"/>
    </source>
</evidence>
<evidence type="ECO:0000256" key="2">
    <source>
        <dbReference type="ARBA" id="ARBA00008642"/>
    </source>
</evidence>
<dbReference type="InterPro" id="IPR016039">
    <property type="entry name" value="Thiolase-like"/>
</dbReference>
<dbReference type="HAMAP" id="MF_01815">
    <property type="entry name" value="FabH"/>
    <property type="match status" value="1"/>
</dbReference>
<keyword evidence="7 12" id="KW-0443">Lipid metabolism</keyword>